<dbReference type="Gene3D" id="1.10.10.10">
    <property type="entry name" value="Winged helix-like DNA-binding domain superfamily/Winged helix DNA-binding domain"/>
    <property type="match status" value="1"/>
</dbReference>
<dbReference type="GO" id="GO:0003690">
    <property type="term" value="F:double-stranded DNA binding"/>
    <property type="evidence" value="ECO:0007669"/>
    <property type="project" value="InterPro"/>
</dbReference>
<dbReference type="AlphaFoldDB" id="A0A2K1R2V0"/>
<dbReference type="InParanoid" id="A0A2K1R2V0"/>
<evidence type="ECO:0000313" key="2">
    <source>
        <dbReference type="Proteomes" id="UP000243797"/>
    </source>
</evidence>
<evidence type="ECO:0000313" key="1">
    <source>
        <dbReference type="EMBL" id="PNS21618.1"/>
    </source>
</evidence>
<dbReference type="STRING" id="2082308.A0A2K1R2V0"/>
<dbReference type="OrthoDB" id="10252687at2759"/>
<reference evidence="1 2" key="1">
    <citation type="submission" date="2017-06" db="EMBL/GenBank/DDBJ databases">
        <title>Draft genome sequence of a variant of Elsinoe murrayae.</title>
        <authorList>
            <person name="Cheng Q."/>
        </authorList>
    </citation>
    <scope>NUCLEOTIDE SEQUENCE [LARGE SCALE GENOMIC DNA]</scope>
    <source>
        <strain evidence="1 2">CQ-2017a</strain>
    </source>
</reference>
<protein>
    <submittedName>
        <fullName evidence="1">Protein CSN12</fullName>
    </submittedName>
</protein>
<dbReference type="PANTHER" id="PTHR12732">
    <property type="entry name" value="UNCHARACTERIZED PROTEASOME COMPONENT REGION PCI-CONTAINING"/>
    <property type="match status" value="1"/>
</dbReference>
<dbReference type="EMBL" id="NKHZ01000011">
    <property type="protein sequence ID" value="PNS21618.1"/>
    <property type="molecule type" value="Genomic_DNA"/>
</dbReference>
<gene>
    <name evidence="1" type="ORF">CAC42_977</name>
</gene>
<accession>A0A2K1R2V0</accession>
<name>A0A2K1R2V0_9PEZI</name>
<sequence>MDRILTPFRAGLEAENGYELAASLSPTSPPSDPGRLYAISRALNAYTAQSELRTSLRPILPSQDEREVWTDIFTAYHKSLLTILSCEEVSTTHAQNPSSPAPDWSKSYATWKDLLNALHRGYTLGHLEPWTLPLLYQTTKHLRVLALRADATQPPVQPSTLSDLPTDMAPSPNLEDCARQTNRIFALVTQDRSPAPNRKYGTYFIAVLLFKTYFRLNSISLCKNIVRSINASAGDMPPLELFPKSHRVMYRYYVGVVSFLEERYAEAEEALEEAYALCLVGEAGARQAERVLTYLVPTKMLTRHVLPSGELLARHGRLEGLFGPLCRAVRRGDLRGFDAALAEGEEEFVKMRVYLTLERGRDVAARNLLRKVYLAAGWEQGKEGEVRRSRIAVAEWAAGLRCVGEDVEGDEVEGLIAGLIYKASRGSPLDGCITDTIQNLIKGYISRAHGMVVLNKKGAFPGTGV</sequence>
<dbReference type="GO" id="GO:0003723">
    <property type="term" value="F:RNA binding"/>
    <property type="evidence" value="ECO:0007669"/>
    <property type="project" value="InterPro"/>
</dbReference>
<dbReference type="SMART" id="SM00753">
    <property type="entry name" value="PAM"/>
    <property type="match status" value="1"/>
</dbReference>
<proteinExistence type="predicted"/>
<keyword evidence="2" id="KW-1185">Reference proteome</keyword>
<dbReference type="PANTHER" id="PTHR12732:SF0">
    <property type="entry name" value="PCI DOMAIN-CONTAINING PROTEIN 2"/>
    <property type="match status" value="1"/>
</dbReference>
<dbReference type="InterPro" id="IPR045114">
    <property type="entry name" value="Csn12-like"/>
</dbReference>
<organism evidence="1 2">
    <name type="scientific">Sphaceloma murrayae</name>
    <dbReference type="NCBI Taxonomy" id="2082308"/>
    <lineage>
        <taxon>Eukaryota</taxon>
        <taxon>Fungi</taxon>
        <taxon>Dikarya</taxon>
        <taxon>Ascomycota</taxon>
        <taxon>Pezizomycotina</taxon>
        <taxon>Dothideomycetes</taxon>
        <taxon>Dothideomycetidae</taxon>
        <taxon>Myriangiales</taxon>
        <taxon>Elsinoaceae</taxon>
        <taxon>Sphaceloma</taxon>
    </lineage>
</organism>
<comment type="caution">
    <text evidence="1">The sequence shown here is derived from an EMBL/GenBank/DDBJ whole genome shotgun (WGS) entry which is preliminary data.</text>
</comment>
<dbReference type="InterPro" id="IPR036388">
    <property type="entry name" value="WH-like_DNA-bd_sf"/>
</dbReference>
<dbReference type="FunCoup" id="A0A2K1R2V0">
    <property type="interactions" value="865"/>
</dbReference>
<dbReference type="Proteomes" id="UP000243797">
    <property type="component" value="Unassembled WGS sequence"/>
</dbReference>